<dbReference type="NCBIfam" id="TIGR04183">
    <property type="entry name" value="Por_Secre_tail"/>
    <property type="match status" value="1"/>
</dbReference>
<dbReference type="Pfam" id="PF07995">
    <property type="entry name" value="GSDH"/>
    <property type="match status" value="1"/>
</dbReference>
<dbReference type="PANTHER" id="PTHR19328">
    <property type="entry name" value="HEDGEHOG-INTERACTING PROTEIN"/>
    <property type="match status" value="1"/>
</dbReference>
<dbReference type="Proteomes" id="UP000679725">
    <property type="component" value="Unassembled WGS sequence"/>
</dbReference>
<protein>
    <recommendedName>
        <fullName evidence="2">Glucose/Sorbosone dehydrogenase domain-containing protein</fullName>
    </recommendedName>
</protein>
<dbReference type="InterPro" id="IPR012938">
    <property type="entry name" value="Glc/Sorbosone_DH"/>
</dbReference>
<evidence type="ECO:0000313" key="4">
    <source>
        <dbReference type="Proteomes" id="UP000679725"/>
    </source>
</evidence>
<dbReference type="Gene3D" id="2.120.10.30">
    <property type="entry name" value="TolB, C-terminal domain"/>
    <property type="match status" value="1"/>
</dbReference>
<gene>
    <name evidence="3" type="ORF">DYBT9623_03573</name>
</gene>
<evidence type="ECO:0000259" key="2">
    <source>
        <dbReference type="Pfam" id="PF07995"/>
    </source>
</evidence>
<feature type="chain" id="PRO_5045745299" description="Glucose/Sorbosone dehydrogenase domain-containing protein" evidence="1">
    <location>
        <begin position="28"/>
        <end position="569"/>
    </location>
</feature>
<evidence type="ECO:0000313" key="3">
    <source>
        <dbReference type="EMBL" id="CAG5071573.1"/>
    </source>
</evidence>
<dbReference type="InterPro" id="IPR013783">
    <property type="entry name" value="Ig-like_fold"/>
</dbReference>
<accession>A0ABM8UTK4</accession>
<feature type="signal peptide" evidence="1">
    <location>
        <begin position="1"/>
        <end position="27"/>
    </location>
</feature>
<sequence length="569" mass="61954">MRKFNQTKKALILAASLVLATLIRTSAQNPNVEIDLDNPVMEGLTDAMQLKHAGDGTNRIFIAERAGTIKVFLPAAPSTAITFLNMNLPTPIVRSADGEDGLLSIAFHPQFETNGFMYVYYTNLAGNLIVARYTASGNAASSGTYQEIITIPHPNATNHNGGEMHFGPDGFLYLSTGDGGGVNDGANNGQNPSSWLGKILRIDVNVQEGATLPYQIPPTNPISGSPVYALGLRNPFRWSFDKLTGDMWIGDVGQGQREEIDFRPAALISNSNFGWRCFEGDIPTPDIDRTGCLPAENYVGPLYTYVNSDARGKSVIGGVVYRGSAYPLMNGFYIGTDYFSGDIHKILRSQSYISYEKGDLAGTVDIGEDEAGEIYAVKGDAVYQIFAEEPLPVRLADFRGEKGNEGISLTWNTTMEEAFASFEVEFSSNARGFENVGKVVAANAVTGSTYRFSHLTKNTGNLYYRLKMVDLDNTFEYSKIILVKIGDEETAGIYVRPTVINDNKLSLNLNRTFQSIELVNAGGMVVLREEISGKSGEISIPLHEAASGLYIVRLADQDGVVQQKVLITD</sequence>
<feature type="domain" description="Glucose/Sorbosone dehydrogenase" evidence="2">
    <location>
        <begin position="48"/>
        <end position="331"/>
    </location>
</feature>
<dbReference type="InterPro" id="IPR026444">
    <property type="entry name" value="Secre_tail"/>
</dbReference>
<dbReference type="RefSeq" id="WP_215234892.1">
    <property type="nucleotide sequence ID" value="NZ_CAJRAU010000005.1"/>
</dbReference>
<organism evidence="3 4">
    <name type="scientific">Dyadobacter linearis</name>
    <dbReference type="NCBI Taxonomy" id="2823330"/>
    <lineage>
        <taxon>Bacteria</taxon>
        <taxon>Pseudomonadati</taxon>
        <taxon>Bacteroidota</taxon>
        <taxon>Cytophagia</taxon>
        <taxon>Cytophagales</taxon>
        <taxon>Spirosomataceae</taxon>
        <taxon>Dyadobacter</taxon>
    </lineage>
</organism>
<keyword evidence="1" id="KW-0732">Signal</keyword>
<dbReference type="PANTHER" id="PTHR19328:SF75">
    <property type="entry name" value="ALDOSE SUGAR DEHYDROGENASE YLII"/>
    <property type="match status" value="1"/>
</dbReference>
<dbReference type="EMBL" id="CAJRAU010000005">
    <property type="protein sequence ID" value="CAG5071573.1"/>
    <property type="molecule type" value="Genomic_DNA"/>
</dbReference>
<dbReference type="InterPro" id="IPR011041">
    <property type="entry name" value="Quinoprot_gluc/sorb_DH_b-prop"/>
</dbReference>
<evidence type="ECO:0000256" key="1">
    <source>
        <dbReference type="SAM" id="SignalP"/>
    </source>
</evidence>
<dbReference type="SUPFAM" id="SSF50952">
    <property type="entry name" value="Soluble quinoprotein glucose dehydrogenase"/>
    <property type="match status" value="1"/>
</dbReference>
<proteinExistence type="predicted"/>
<dbReference type="InterPro" id="IPR011042">
    <property type="entry name" value="6-blade_b-propeller_TolB-like"/>
</dbReference>
<reference evidence="3 4" key="1">
    <citation type="submission" date="2021-04" db="EMBL/GenBank/DDBJ databases">
        <authorList>
            <person name="Rodrigo-Torres L."/>
            <person name="Arahal R. D."/>
            <person name="Lucena T."/>
        </authorList>
    </citation>
    <scope>NUCLEOTIDE SEQUENCE [LARGE SCALE GENOMIC DNA]</scope>
    <source>
        <strain evidence="3 4">CECT 9623</strain>
    </source>
</reference>
<keyword evidence="4" id="KW-1185">Reference proteome</keyword>
<comment type="caution">
    <text evidence="3">The sequence shown here is derived from an EMBL/GenBank/DDBJ whole genome shotgun (WGS) entry which is preliminary data.</text>
</comment>
<name>A0ABM8UTK4_9BACT</name>
<dbReference type="Gene3D" id="2.60.40.10">
    <property type="entry name" value="Immunoglobulins"/>
    <property type="match status" value="1"/>
</dbReference>